<evidence type="ECO:0000259" key="2">
    <source>
        <dbReference type="SMART" id="SM00327"/>
    </source>
</evidence>
<feature type="region of interest" description="Disordered" evidence="1">
    <location>
        <begin position="377"/>
        <end position="405"/>
    </location>
</feature>
<organism evidence="3 4">
    <name type="scientific">Candidatus Desulfobia pelagia</name>
    <dbReference type="NCBI Taxonomy" id="2841692"/>
    <lineage>
        <taxon>Bacteria</taxon>
        <taxon>Pseudomonadati</taxon>
        <taxon>Thermodesulfobacteriota</taxon>
        <taxon>Desulfobulbia</taxon>
        <taxon>Desulfobulbales</taxon>
        <taxon>Desulfobulbaceae</taxon>
        <taxon>Candidatus Desulfobia</taxon>
    </lineage>
</organism>
<name>A0A8J6ND88_9BACT</name>
<reference evidence="3 4" key="1">
    <citation type="submission" date="2020-08" db="EMBL/GenBank/DDBJ databases">
        <title>Bridging the membrane lipid divide: bacteria of the FCB group superphylum have the potential to synthesize archaeal ether lipids.</title>
        <authorList>
            <person name="Villanueva L."/>
            <person name="Von Meijenfeldt F.A.B."/>
            <person name="Westbye A.B."/>
            <person name="Yadav S."/>
            <person name="Hopmans E.C."/>
            <person name="Dutilh B.E."/>
            <person name="Sinninghe Damste J.S."/>
        </authorList>
    </citation>
    <scope>NUCLEOTIDE SEQUENCE [LARGE SCALE GENOMIC DNA]</scope>
    <source>
        <strain evidence="3">NIOZ-UU47</strain>
    </source>
</reference>
<dbReference type="AlphaFoldDB" id="A0A8J6ND88"/>
<dbReference type="InterPro" id="IPR002035">
    <property type="entry name" value="VWF_A"/>
</dbReference>
<dbReference type="InterPro" id="IPR036465">
    <property type="entry name" value="vWFA_dom_sf"/>
</dbReference>
<sequence>MAKHHFEDRLWHIMPPEHLNEWEREELIALIACFDRSLDDLILQQIAAIWPISTALCFSILEELEKTLQRIAPADVPEWVRRILQIFEAEGLRAARAFMEDADNIYFQRMRGQESLVFEEVAGRLLPYVRGLSSRNLQLEAGSSAATDTTTVFLPGEISVFADAKQNFLLYKLIATFQWVLIDKDLYCHKKADYPALCADVARHYSTTPASEEIYLTCFFNSFPHPEYAREVYCLLQAVRSASFLKEHLPGLMADLQGVFDYFASMECERQSSQPYDVVSGLRFWLLAVCLGSGKPEVSRETAEVIKAVESPQVTSLDVMKATFRLCTLHGGATPDSEFPAPFVFQGILQPAAAHRARLARREENRTQFVEALASLLLPAPEKSQGPPSEGEEGLSQQPLPDSGITLMQFEPDREEQSKESADEIRYIRLDDQDLDMPEDIQQLSRDITEDLGGIPSTYIDSARKMAGGGMAGRNGEAMEQSEEVSVGEKMYDEWDFRRQGFRKNWCYLIEKKITATKGSFVAATLEKYRGQIVQLKRQFEMMRTQHRFIKRQRDGDDVDIEALIEALGDARAGQAPSDRLFIRLLRDERDIATLFLVDMSSSTEGWVGNALKESLIILCEAMDSLGDRYAIYGFSGMRRTRNIIFHVKDFEETYTDEIRGRIAAIAPVDYTRMGAPIRHFTKILGQIDAKVRLLLILTDGKPEDYDDYKGEYAIEDTRHALIEAKSAGIHPFCITIDRQAQDYMAHMFGEINYAFINDVRKLPLRVPEIYRTLTS</sequence>
<accession>A0A8J6ND88</accession>
<dbReference type="InterPro" id="IPR051928">
    <property type="entry name" value="NorD/CobT"/>
</dbReference>
<dbReference type="PANTHER" id="PTHR41248">
    <property type="entry name" value="NORD PROTEIN"/>
    <property type="match status" value="1"/>
</dbReference>
<dbReference type="EMBL" id="JACNJZ010000144">
    <property type="protein sequence ID" value="MBC8318286.1"/>
    <property type="molecule type" value="Genomic_DNA"/>
</dbReference>
<proteinExistence type="predicted"/>
<evidence type="ECO:0000313" key="4">
    <source>
        <dbReference type="Proteomes" id="UP000614424"/>
    </source>
</evidence>
<dbReference type="SMART" id="SM00327">
    <property type="entry name" value="VWA"/>
    <property type="match status" value="1"/>
</dbReference>
<dbReference type="SUPFAM" id="SSF53300">
    <property type="entry name" value="vWA-like"/>
    <property type="match status" value="1"/>
</dbReference>
<protein>
    <submittedName>
        <fullName evidence="3">VWA domain-containing protein</fullName>
    </submittedName>
</protein>
<dbReference type="Pfam" id="PF00092">
    <property type="entry name" value="VWA"/>
    <property type="match status" value="1"/>
</dbReference>
<feature type="domain" description="VWFA" evidence="2">
    <location>
        <begin position="591"/>
        <end position="775"/>
    </location>
</feature>
<dbReference type="Proteomes" id="UP000614424">
    <property type="component" value="Unassembled WGS sequence"/>
</dbReference>
<evidence type="ECO:0000256" key="1">
    <source>
        <dbReference type="SAM" id="MobiDB-lite"/>
    </source>
</evidence>
<dbReference type="Gene3D" id="3.40.50.410">
    <property type="entry name" value="von Willebrand factor, type A domain"/>
    <property type="match status" value="1"/>
</dbReference>
<dbReference type="CDD" id="cd01454">
    <property type="entry name" value="vWA_norD_type"/>
    <property type="match status" value="1"/>
</dbReference>
<dbReference type="PANTHER" id="PTHR41248:SF1">
    <property type="entry name" value="NORD PROTEIN"/>
    <property type="match status" value="1"/>
</dbReference>
<evidence type="ECO:0000313" key="3">
    <source>
        <dbReference type="EMBL" id="MBC8318286.1"/>
    </source>
</evidence>
<gene>
    <name evidence="3" type="ORF">H8E41_10300</name>
</gene>
<comment type="caution">
    <text evidence="3">The sequence shown here is derived from an EMBL/GenBank/DDBJ whole genome shotgun (WGS) entry which is preliminary data.</text>
</comment>